<dbReference type="InParanoid" id="A0A317ZIL3"/>
<dbReference type="PANTHER" id="PTHR14939">
    <property type="entry name" value="F-BOX ONLY PROTEIN 22"/>
    <property type="match status" value="1"/>
</dbReference>
<proteinExistence type="predicted"/>
<evidence type="ECO:0000256" key="2">
    <source>
        <dbReference type="ARBA" id="ARBA00022475"/>
    </source>
</evidence>
<comment type="subcellular location">
    <subcellularLocation>
        <location evidence="1">Cell membrane</location>
        <topology evidence="1">Multi-pass membrane protein</topology>
    </subcellularLocation>
</comment>
<dbReference type="Pfam" id="PF08495">
    <property type="entry name" value="FIST"/>
    <property type="match status" value="1"/>
</dbReference>
<sequence length="395" mass="41947">MPVAPCHTVVQHFSLPLNESQVEAWATEQRSVLAGPVTFGLLFCAADALPHAREILEIVRIYAQTPVVLGCAADGLIADSEEMEGGEGFCLALHHLPGTRAHAIHLEESLLLEGGSSGLSRAMGPLTASANAWILLAAAGNLSHDSWLRDWDQATQGRPTVGGFTGNPANDSTALFCHGNVHSGGAVALALEGDVTIEPLLSQGCRPVGSPWTITRADHNIIHQVGNRPILEVLRDTLQELSSDEQQQARGNIFIGLVMDEYKASFGTGDFLVRNLAAIDPQTGAVAIATPPRVGQNLQFQIRDAVTASVDFEELLKQRLRELGQRAVYGACLCDCIGRGSSLFGVSNHDVGVVNQFLPEMPLSGLFCNGELAPVGGRTLLHGYAASLGLFVAKK</sequence>
<dbReference type="SMART" id="SM01204">
    <property type="entry name" value="FIST_C"/>
    <property type="match status" value="1"/>
</dbReference>
<evidence type="ECO:0000259" key="6">
    <source>
        <dbReference type="SMART" id="SM00897"/>
    </source>
</evidence>
<keyword evidence="3" id="KW-0812">Transmembrane</keyword>
<feature type="domain" description="FIST" evidence="6">
    <location>
        <begin position="35"/>
        <end position="229"/>
    </location>
</feature>
<name>A0A317ZIL3_9BACT</name>
<dbReference type="InterPro" id="IPR019494">
    <property type="entry name" value="FIST_C"/>
</dbReference>
<evidence type="ECO:0000256" key="5">
    <source>
        <dbReference type="ARBA" id="ARBA00023136"/>
    </source>
</evidence>
<organism evidence="8 9">
    <name type="scientific">Coraliomargarita sinensis</name>
    <dbReference type="NCBI Taxonomy" id="2174842"/>
    <lineage>
        <taxon>Bacteria</taxon>
        <taxon>Pseudomonadati</taxon>
        <taxon>Verrucomicrobiota</taxon>
        <taxon>Opitutia</taxon>
        <taxon>Puniceicoccales</taxon>
        <taxon>Coraliomargaritaceae</taxon>
        <taxon>Coraliomargarita</taxon>
    </lineage>
</organism>
<dbReference type="PIRSF" id="PIRSF018953">
    <property type="entry name" value="UCP018953"/>
    <property type="match status" value="1"/>
</dbReference>
<evidence type="ECO:0000256" key="4">
    <source>
        <dbReference type="ARBA" id="ARBA00022989"/>
    </source>
</evidence>
<accession>A0A317ZIL3</accession>
<gene>
    <name evidence="8" type="ORF">DDZ13_10610</name>
</gene>
<reference evidence="8 9" key="1">
    <citation type="submission" date="2018-05" db="EMBL/GenBank/DDBJ databases">
        <title>Coraliomargarita sinensis sp. nov., isolated from a marine solar saltern.</title>
        <authorList>
            <person name="Zhou L.Y."/>
        </authorList>
    </citation>
    <scope>NUCLEOTIDE SEQUENCE [LARGE SCALE GENOMIC DNA]</scope>
    <source>
        <strain evidence="8 9">WN38</strain>
    </source>
</reference>
<dbReference type="GO" id="GO:0005886">
    <property type="term" value="C:plasma membrane"/>
    <property type="evidence" value="ECO:0007669"/>
    <property type="project" value="UniProtKB-SubCell"/>
</dbReference>
<dbReference type="SMART" id="SM00897">
    <property type="entry name" value="FIST"/>
    <property type="match status" value="1"/>
</dbReference>
<evidence type="ECO:0000313" key="9">
    <source>
        <dbReference type="Proteomes" id="UP000247099"/>
    </source>
</evidence>
<keyword evidence="5" id="KW-0472">Membrane</keyword>
<feature type="domain" description="FIST C-domain" evidence="7">
    <location>
        <begin position="230"/>
        <end position="375"/>
    </location>
</feature>
<dbReference type="InterPro" id="IPR016741">
    <property type="entry name" value="UCP018953"/>
</dbReference>
<evidence type="ECO:0000259" key="7">
    <source>
        <dbReference type="SMART" id="SM01204"/>
    </source>
</evidence>
<keyword evidence="9" id="KW-1185">Reference proteome</keyword>
<comment type="caution">
    <text evidence="8">The sequence shown here is derived from an EMBL/GenBank/DDBJ whole genome shotgun (WGS) entry which is preliminary data.</text>
</comment>
<keyword evidence="2" id="KW-1003">Cell membrane</keyword>
<dbReference type="Proteomes" id="UP000247099">
    <property type="component" value="Unassembled WGS sequence"/>
</dbReference>
<evidence type="ECO:0008006" key="10">
    <source>
        <dbReference type="Google" id="ProtNLM"/>
    </source>
</evidence>
<dbReference type="Pfam" id="PF10442">
    <property type="entry name" value="FIST_C"/>
    <property type="match status" value="1"/>
</dbReference>
<evidence type="ECO:0000256" key="1">
    <source>
        <dbReference type="ARBA" id="ARBA00004651"/>
    </source>
</evidence>
<dbReference type="AlphaFoldDB" id="A0A317ZIL3"/>
<dbReference type="EMBL" id="QHJQ01000007">
    <property type="protein sequence ID" value="PXA03738.1"/>
    <property type="molecule type" value="Genomic_DNA"/>
</dbReference>
<dbReference type="PANTHER" id="PTHR14939:SF5">
    <property type="entry name" value="F-BOX ONLY PROTEIN 22"/>
    <property type="match status" value="1"/>
</dbReference>
<dbReference type="InterPro" id="IPR013702">
    <property type="entry name" value="FIST_domain_N"/>
</dbReference>
<protein>
    <recommendedName>
        <fullName evidence="10">Histidine kinase</fullName>
    </recommendedName>
</protein>
<evidence type="ECO:0000313" key="8">
    <source>
        <dbReference type="EMBL" id="PXA03738.1"/>
    </source>
</evidence>
<evidence type="ECO:0000256" key="3">
    <source>
        <dbReference type="ARBA" id="ARBA00022692"/>
    </source>
</evidence>
<keyword evidence="4" id="KW-1133">Transmembrane helix</keyword>